<feature type="chain" id="PRO_5041737681" evidence="1">
    <location>
        <begin position="20"/>
        <end position="327"/>
    </location>
</feature>
<dbReference type="SUPFAM" id="SSF56935">
    <property type="entry name" value="Porins"/>
    <property type="match status" value="1"/>
</dbReference>
<organism evidence="2">
    <name type="scientific">Candidatus Thiocaldithrix dubininis</name>
    <dbReference type="NCBI Taxonomy" id="3080823"/>
    <lineage>
        <taxon>Bacteria</taxon>
        <taxon>Pseudomonadati</taxon>
        <taxon>Pseudomonadota</taxon>
        <taxon>Gammaproteobacteria</taxon>
        <taxon>Thiotrichales</taxon>
        <taxon>Thiotrichaceae</taxon>
        <taxon>Candidatus Thiocaldithrix</taxon>
    </lineage>
</organism>
<evidence type="ECO:0000313" key="2">
    <source>
        <dbReference type="EMBL" id="WGZ89481.1"/>
    </source>
</evidence>
<feature type="signal peptide" evidence="1">
    <location>
        <begin position="1"/>
        <end position="19"/>
    </location>
</feature>
<dbReference type="AlphaFoldDB" id="A0AA95H1H7"/>
<dbReference type="NCBIfam" id="NF033652">
    <property type="entry name" value="LbtU_sider_porin"/>
    <property type="match status" value="1"/>
</dbReference>
<reference evidence="2" key="2">
    <citation type="submission" date="2023-04" db="EMBL/GenBank/DDBJ databases">
        <authorList>
            <person name="Beletskiy A.V."/>
            <person name="Mardanov A.V."/>
            <person name="Ravin N.V."/>
        </authorList>
    </citation>
    <scope>NUCLEOTIDE SEQUENCE</scope>
    <source>
        <strain evidence="2">GKL-01</strain>
    </source>
</reference>
<evidence type="ECO:0000256" key="1">
    <source>
        <dbReference type="SAM" id="SignalP"/>
    </source>
</evidence>
<name>A0AA95H1H7_9GAMM</name>
<dbReference type="KEGG" id="tdu:QJT80_08140"/>
<proteinExistence type="predicted"/>
<gene>
    <name evidence="2" type="ORF">QJT80_08140</name>
</gene>
<keyword evidence="1" id="KW-0732">Signal</keyword>
<dbReference type="EMBL" id="CP124755">
    <property type="protein sequence ID" value="WGZ89481.1"/>
    <property type="molecule type" value="Genomic_DNA"/>
</dbReference>
<dbReference type="Proteomes" id="UP001300672">
    <property type="component" value="Chromosome"/>
</dbReference>
<accession>A0AA95H1H7</accession>
<reference evidence="2" key="1">
    <citation type="journal article" date="2023" name="Int. J. Mol. Sci.">
        <title>Metagenomics Revealed a New Genus 'Candidatus Thiocaldithrix dubininis' gen. nov., sp. nov. and a New Species 'Candidatus Thiothrix putei' sp. nov. in the Family Thiotrichaceae, Some Members of Which Have Traits of Both Na+- and H+-Motive Energetics.</title>
        <authorList>
            <person name="Ravin N.V."/>
            <person name="Muntyan M.S."/>
            <person name="Smolyakov D.D."/>
            <person name="Rudenko T.S."/>
            <person name="Beletsky A.V."/>
            <person name="Mardanov A.V."/>
            <person name="Grabovich M.Y."/>
        </authorList>
    </citation>
    <scope>NUCLEOTIDE SEQUENCE</scope>
    <source>
        <strain evidence="2">GKL-01</strain>
    </source>
</reference>
<sequence>MRYLNLPLTLVLFSSVAQGVELNEQWSVTGTLEAEYQVNRSQGKTEKGGYLSTAALGTTFKPNEKLEFNGSLLYEEDIAGVATKLEVDEAYGTWHAQPNDKLDLMLGKKYLPFGRFESKMVSDPLTLELGETRSNAALQVNHKQGNITTAAYLFKGKAPKLTGNAEHKHGYGASLRYEQANTQAGIDYISNIGEAHELNTARKIPGVALHAAKQINKVTVSAEHLSALKSLQVGDLDNEGDGGLTSKAKPSATHIEASVDLNKDRSLALAWNRTQQATALDLPKQAYGIAYQQPLFKKLNGGVELMQNKDYDKVKSKSLTLQVAYEF</sequence>
<protein>
    <submittedName>
        <fullName evidence="2">LbtU family siderophore porin</fullName>
    </submittedName>
</protein>